<sequence length="41" mass="4718">MGRSCIHLGIFPSFSLVIERFVGKLTIIRVPVWKVDEVIFN</sequence>
<dbReference type="EMBL" id="CWQY01000005">
    <property type="protein sequence ID" value="CSC32503.1"/>
    <property type="molecule type" value="Genomic_DNA"/>
</dbReference>
<evidence type="ECO:0000313" key="1">
    <source>
        <dbReference type="EMBL" id="CSC32503.1"/>
    </source>
</evidence>
<gene>
    <name evidence="1" type="ORF">ERS013200_01153</name>
</gene>
<accession>A0A655YDW8</accession>
<reference evidence="1 2" key="1">
    <citation type="submission" date="2015-07" db="EMBL/GenBank/DDBJ databases">
        <authorList>
            <consortium name="Pathogen Informatics"/>
        </authorList>
    </citation>
    <scope>NUCLEOTIDE SEQUENCE [LARGE SCALE GENOMIC DNA]</scope>
    <source>
        <strain evidence="1 2">A316</strain>
    </source>
</reference>
<dbReference type="AlphaFoldDB" id="A0A655YDW8"/>
<proteinExistence type="predicted"/>
<organism evidence="1 2">
    <name type="scientific">Vibrio cholerae</name>
    <dbReference type="NCBI Taxonomy" id="666"/>
    <lineage>
        <taxon>Bacteria</taxon>
        <taxon>Pseudomonadati</taxon>
        <taxon>Pseudomonadota</taxon>
        <taxon>Gammaproteobacteria</taxon>
        <taxon>Vibrionales</taxon>
        <taxon>Vibrionaceae</taxon>
        <taxon>Vibrio</taxon>
    </lineage>
</organism>
<protein>
    <submittedName>
        <fullName evidence="1">Uncharacterized protein</fullName>
    </submittedName>
</protein>
<dbReference type="Proteomes" id="UP000041770">
    <property type="component" value="Unassembled WGS sequence"/>
</dbReference>
<name>A0A655YDW8_VIBCL</name>
<evidence type="ECO:0000313" key="2">
    <source>
        <dbReference type="Proteomes" id="UP000041770"/>
    </source>
</evidence>